<keyword evidence="2" id="KW-1185">Reference proteome</keyword>
<proteinExistence type="predicted"/>
<dbReference type="EMBL" id="UYRV01018297">
    <property type="protein sequence ID" value="VDK64496.1"/>
    <property type="molecule type" value="Genomic_DNA"/>
</dbReference>
<accession>A0A3P6RRW8</accession>
<dbReference type="OrthoDB" id="5855041at2759"/>
<protein>
    <submittedName>
        <fullName evidence="1">Uncharacterized protein</fullName>
    </submittedName>
</protein>
<name>A0A3P6RRW8_CYLGO</name>
<sequence>MEFSKISSTSDACINEESQPGHLLYECLDSCLLNSHLSDINGVKFPGAFGREPIGTVWKAWTAVSIFASSDLDLGKKIGLYREGATCLDAKSLEKALLLAFEKCTSWTESICSKSGVKKHAPVRSYDVQKLYDEALKAVKLEMALTEKSQWPRKHGPVAFLAPRCAGSLEKDGLRCGVMTKVIVQFSQLKGAREAEELPSLDHRLATRSEKKTKPLRVQ</sequence>
<gene>
    <name evidence="1" type="ORF">CGOC_LOCUS5875</name>
</gene>
<dbReference type="Proteomes" id="UP000271889">
    <property type="component" value="Unassembled WGS sequence"/>
</dbReference>
<reference evidence="1 2" key="1">
    <citation type="submission" date="2018-11" db="EMBL/GenBank/DDBJ databases">
        <authorList>
            <consortium name="Pathogen Informatics"/>
        </authorList>
    </citation>
    <scope>NUCLEOTIDE SEQUENCE [LARGE SCALE GENOMIC DNA]</scope>
</reference>
<organism evidence="1 2">
    <name type="scientific">Cylicostephanus goldi</name>
    <name type="common">Nematode worm</name>
    <dbReference type="NCBI Taxonomy" id="71465"/>
    <lineage>
        <taxon>Eukaryota</taxon>
        <taxon>Metazoa</taxon>
        <taxon>Ecdysozoa</taxon>
        <taxon>Nematoda</taxon>
        <taxon>Chromadorea</taxon>
        <taxon>Rhabditida</taxon>
        <taxon>Rhabditina</taxon>
        <taxon>Rhabditomorpha</taxon>
        <taxon>Strongyloidea</taxon>
        <taxon>Strongylidae</taxon>
        <taxon>Cylicostephanus</taxon>
    </lineage>
</organism>
<evidence type="ECO:0000313" key="2">
    <source>
        <dbReference type="Proteomes" id="UP000271889"/>
    </source>
</evidence>
<dbReference type="AlphaFoldDB" id="A0A3P6RRW8"/>
<evidence type="ECO:0000313" key="1">
    <source>
        <dbReference type="EMBL" id="VDK64496.1"/>
    </source>
</evidence>